<gene>
    <name evidence="11" type="ORF">CJD35_04460</name>
</gene>
<dbReference type="Pfam" id="PF00005">
    <property type="entry name" value="ABC_tran"/>
    <property type="match status" value="1"/>
</dbReference>
<evidence type="ECO:0000256" key="3">
    <source>
        <dbReference type="ARBA" id="ARBA00022741"/>
    </source>
</evidence>
<dbReference type="InterPro" id="IPR003439">
    <property type="entry name" value="ABC_transporter-like_ATP-bd"/>
</dbReference>
<feature type="transmembrane region" description="Helical" evidence="8">
    <location>
        <begin position="165"/>
        <end position="181"/>
    </location>
</feature>
<dbReference type="EMBL" id="CP022745">
    <property type="protein sequence ID" value="ASY43788.1"/>
    <property type="molecule type" value="Genomic_DNA"/>
</dbReference>
<feature type="transmembrane region" description="Helical" evidence="8">
    <location>
        <begin position="30"/>
        <end position="52"/>
    </location>
</feature>
<dbReference type="InterPro" id="IPR017871">
    <property type="entry name" value="ABC_transporter-like_CS"/>
</dbReference>
<dbReference type="InterPro" id="IPR003593">
    <property type="entry name" value="AAA+_ATPase"/>
</dbReference>
<dbReference type="InterPro" id="IPR011527">
    <property type="entry name" value="ABC1_TM_dom"/>
</dbReference>
<dbReference type="InterPro" id="IPR039421">
    <property type="entry name" value="Type_1_exporter"/>
</dbReference>
<evidence type="ECO:0000256" key="1">
    <source>
        <dbReference type="ARBA" id="ARBA00004651"/>
    </source>
</evidence>
<sequence>MQDKLMLKVFDSESEIGSALRRFRFAIGQISIISAVLNILMLGGSFFMLLVYDEVLPSRSIPTLVGLLIIITIVYCFQGVLDLLRSRAMIQIGALVDREITPRVFDVITKMELRRREMPEGTQAARDLDAIRSYVSGSGPLALLDLPWVFLYLAVLFMFHWTLGVLASIGVVVLVAIMLAADRMTKSATMKATQIGSSRSMLIEMCRRNAEVIYALGMHRRARQSWEDATAAFVRSTDRLADVGGRMQGLSKTFRMLLQSLMLAAGAALVIDNLASGGVIIAGSILSARALAPVESVISNWKGMTGCVQAWRRLDAMLKQVPAPMPTMELPPPSQQLSVEGLTLGPPGAKKVTVSDVTFTLNGGDVLGIIGASGSGKSSLLRGLVGIWEPLRGAVRLDGASIDQWDPDILGAHIGFMPQMTDLFDGTIAQNIARFDPEARSEDIVAAAKSADVHDMIVKLPKGYNHPLGTNGGNLSAGQRQRVALARALYGDPFLIALDEPNSNLDANGEDALGAAIQAARARNAIAIIVAHRSNILTHVTHLLVMSNGQMQLFGVRDKVMEKMKLPAPRPPRVDDKPAAISSAGAA</sequence>
<dbReference type="PROSITE" id="PS50893">
    <property type="entry name" value="ABC_TRANSPORTER_2"/>
    <property type="match status" value="1"/>
</dbReference>
<dbReference type="GO" id="GO:0140359">
    <property type="term" value="F:ABC-type transporter activity"/>
    <property type="evidence" value="ECO:0007669"/>
    <property type="project" value="InterPro"/>
</dbReference>
<evidence type="ECO:0000256" key="4">
    <source>
        <dbReference type="ARBA" id="ARBA00022840"/>
    </source>
</evidence>
<proteinExistence type="predicted"/>
<dbReference type="GO" id="GO:0030256">
    <property type="term" value="C:type I protein secretion system complex"/>
    <property type="evidence" value="ECO:0007669"/>
    <property type="project" value="InterPro"/>
</dbReference>
<feature type="transmembrane region" description="Helical" evidence="8">
    <location>
        <begin position="261"/>
        <end position="286"/>
    </location>
</feature>
<dbReference type="SUPFAM" id="SSF52540">
    <property type="entry name" value="P-loop containing nucleoside triphosphate hydrolases"/>
    <property type="match status" value="1"/>
</dbReference>
<dbReference type="PROSITE" id="PS00211">
    <property type="entry name" value="ABC_TRANSPORTER_1"/>
    <property type="match status" value="1"/>
</dbReference>
<keyword evidence="3" id="KW-0547">Nucleotide-binding</keyword>
<keyword evidence="4" id="KW-0067">ATP-binding</keyword>
<evidence type="ECO:0000256" key="5">
    <source>
        <dbReference type="ARBA" id="ARBA00022989"/>
    </source>
</evidence>
<dbReference type="Gene3D" id="3.40.50.300">
    <property type="entry name" value="P-loop containing nucleotide triphosphate hydrolases"/>
    <property type="match status" value="1"/>
</dbReference>
<dbReference type="PROSITE" id="PS50929">
    <property type="entry name" value="ABC_TM1F"/>
    <property type="match status" value="1"/>
</dbReference>
<dbReference type="InterPro" id="IPR036640">
    <property type="entry name" value="ABC1_TM_sf"/>
</dbReference>
<dbReference type="Proteomes" id="UP000217141">
    <property type="component" value="Chromosome I"/>
</dbReference>
<accession>A0A249MR39</accession>
<dbReference type="PANTHER" id="PTHR24221">
    <property type="entry name" value="ATP-BINDING CASSETTE SUB-FAMILY B"/>
    <property type="match status" value="1"/>
</dbReference>
<feature type="domain" description="ABC transmembrane type-1" evidence="10">
    <location>
        <begin position="32"/>
        <end position="306"/>
    </location>
</feature>
<evidence type="ECO:0000313" key="11">
    <source>
        <dbReference type="EMBL" id="ASY43788.1"/>
    </source>
</evidence>
<name>A0A249MR39_SPHXE</name>
<feature type="region of interest" description="Disordered" evidence="7">
    <location>
        <begin position="566"/>
        <end position="587"/>
    </location>
</feature>
<evidence type="ECO:0000256" key="7">
    <source>
        <dbReference type="SAM" id="MobiDB-lite"/>
    </source>
</evidence>
<evidence type="ECO:0000259" key="10">
    <source>
        <dbReference type="PROSITE" id="PS50929"/>
    </source>
</evidence>
<evidence type="ECO:0000256" key="6">
    <source>
        <dbReference type="ARBA" id="ARBA00023136"/>
    </source>
</evidence>
<feature type="domain" description="ABC transporter" evidence="9">
    <location>
        <begin position="337"/>
        <end position="573"/>
    </location>
</feature>
<organism evidence="11 12">
    <name type="scientific">Sphingobium xenophagum</name>
    <dbReference type="NCBI Taxonomy" id="121428"/>
    <lineage>
        <taxon>Bacteria</taxon>
        <taxon>Pseudomonadati</taxon>
        <taxon>Pseudomonadota</taxon>
        <taxon>Alphaproteobacteria</taxon>
        <taxon>Sphingomonadales</taxon>
        <taxon>Sphingomonadaceae</taxon>
        <taxon>Sphingobium</taxon>
    </lineage>
</organism>
<dbReference type="KEGG" id="shyd:CJD35_04460"/>
<dbReference type="Gene3D" id="1.20.1560.10">
    <property type="entry name" value="ABC transporter type 1, transmembrane domain"/>
    <property type="match status" value="1"/>
</dbReference>
<dbReference type="PANTHER" id="PTHR24221:SF248">
    <property type="entry name" value="ABC TRANSPORTER TRANSMEMBRANE REGION"/>
    <property type="match status" value="1"/>
</dbReference>
<feature type="transmembrane region" description="Helical" evidence="8">
    <location>
        <begin position="141"/>
        <end position="159"/>
    </location>
</feature>
<feature type="transmembrane region" description="Helical" evidence="8">
    <location>
        <begin position="64"/>
        <end position="84"/>
    </location>
</feature>
<reference evidence="11 12" key="1">
    <citation type="submission" date="2017-08" db="EMBL/GenBank/DDBJ databases">
        <title>Whole Genome Sequence of Sphingobium hydrophobicum C1: Insights into Adaption to the Electronic-waste Contaminated Sediment.</title>
        <authorList>
            <person name="Song D."/>
            <person name="Chen X."/>
            <person name="Xu M."/>
        </authorList>
    </citation>
    <scope>NUCLEOTIDE SEQUENCE [LARGE SCALE GENOMIC DNA]</scope>
    <source>
        <strain evidence="11 12">C1</strain>
    </source>
</reference>
<evidence type="ECO:0000256" key="2">
    <source>
        <dbReference type="ARBA" id="ARBA00022692"/>
    </source>
</evidence>
<keyword evidence="2 8" id="KW-0812">Transmembrane</keyword>
<dbReference type="GO" id="GO:0005524">
    <property type="term" value="F:ATP binding"/>
    <property type="evidence" value="ECO:0007669"/>
    <property type="project" value="UniProtKB-KW"/>
</dbReference>
<dbReference type="GO" id="GO:0016887">
    <property type="term" value="F:ATP hydrolysis activity"/>
    <property type="evidence" value="ECO:0007669"/>
    <property type="project" value="InterPro"/>
</dbReference>
<keyword evidence="6 8" id="KW-0472">Membrane</keyword>
<evidence type="ECO:0000259" key="9">
    <source>
        <dbReference type="PROSITE" id="PS50893"/>
    </source>
</evidence>
<protein>
    <submittedName>
        <fullName evidence="11">Type I secretion system permease/ATPase</fullName>
    </submittedName>
</protein>
<dbReference type="GO" id="GO:0030253">
    <property type="term" value="P:protein secretion by the type I secretion system"/>
    <property type="evidence" value="ECO:0007669"/>
    <property type="project" value="InterPro"/>
</dbReference>
<comment type="subcellular location">
    <subcellularLocation>
        <location evidence="1">Cell membrane</location>
        <topology evidence="1">Multi-pass membrane protein</topology>
    </subcellularLocation>
</comment>
<evidence type="ECO:0000256" key="8">
    <source>
        <dbReference type="SAM" id="Phobius"/>
    </source>
</evidence>
<evidence type="ECO:0000313" key="12">
    <source>
        <dbReference type="Proteomes" id="UP000217141"/>
    </source>
</evidence>
<dbReference type="GO" id="GO:0034040">
    <property type="term" value="F:ATPase-coupled lipid transmembrane transporter activity"/>
    <property type="evidence" value="ECO:0007669"/>
    <property type="project" value="TreeGrafter"/>
</dbReference>
<dbReference type="InterPro" id="IPR027417">
    <property type="entry name" value="P-loop_NTPase"/>
</dbReference>
<dbReference type="SUPFAM" id="SSF90123">
    <property type="entry name" value="ABC transporter transmembrane region"/>
    <property type="match status" value="1"/>
</dbReference>
<dbReference type="Pfam" id="PF00664">
    <property type="entry name" value="ABC_membrane"/>
    <property type="match status" value="1"/>
</dbReference>
<dbReference type="AlphaFoldDB" id="A0A249MR39"/>
<keyword evidence="5 8" id="KW-1133">Transmembrane helix</keyword>
<dbReference type="InterPro" id="IPR010128">
    <property type="entry name" value="ATPase_T1SS_PrtD-like"/>
</dbReference>
<dbReference type="NCBIfam" id="TIGR01842">
    <property type="entry name" value="type_I_sec_PrtD"/>
    <property type="match status" value="1"/>
</dbReference>
<dbReference type="SMART" id="SM00382">
    <property type="entry name" value="AAA"/>
    <property type="match status" value="1"/>
</dbReference>
<dbReference type="GO" id="GO:0005886">
    <property type="term" value="C:plasma membrane"/>
    <property type="evidence" value="ECO:0007669"/>
    <property type="project" value="UniProtKB-SubCell"/>
</dbReference>